<evidence type="ECO:0000256" key="13">
    <source>
        <dbReference type="SAM" id="SignalP"/>
    </source>
</evidence>
<evidence type="ECO:0000256" key="2">
    <source>
        <dbReference type="ARBA" id="ARBA00022448"/>
    </source>
</evidence>
<accession>A0A2S2E6E6</accession>
<evidence type="ECO:0000256" key="6">
    <source>
        <dbReference type="ARBA" id="ARBA00023004"/>
    </source>
</evidence>
<dbReference type="InterPro" id="IPR036942">
    <property type="entry name" value="Beta-barrel_TonB_sf"/>
</dbReference>
<keyword evidence="10 11" id="KW-0998">Cell outer membrane</keyword>
<dbReference type="GO" id="GO:0009279">
    <property type="term" value="C:cell outer membrane"/>
    <property type="evidence" value="ECO:0007669"/>
    <property type="project" value="UniProtKB-SubCell"/>
</dbReference>
<dbReference type="CDD" id="cd01347">
    <property type="entry name" value="ligand_gated_channel"/>
    <property type="match status" value="1"/>
</dbReference>
<organism evidence="16 17">
    <name type="scientific">Saliniradius amylolyticus</name>
    <dbReference type="NCBI Taxonomy" id="2183582"/>
    <lineage>
        <taxon>Bacteria</taxon>
        <taxon>Pseudomonadati</taxon>
        <taxon>Pseudomonadota</taxon>
        <taxon>Gammaproteobacteria</taxon>
        <taxon>Alteromonadales</taxon>
        <taxon>Alteromonadaceae</taxon>
        <taxon>Saliniradius</taxon>
    </lineage>
</organism>
<evidence type="ECO:0000256" key="4">
    <source>
        <dbReference type="ARBA" id="ARBA00022496"/>
    </source>
</evidence>
<dbReference type="InterPro" id="IPR012910">
    <property type="entry name" value="Plug_dom"/>
</dbReference>
<evidence type="ECO:0000256" key="9">
    <source>
        <dbReference type="ARBA" id="ARBA00023136"/>
    </source>
</evidence>
<feature type="signal peptide" evidence="13">
    <location>
        <begin position="1"/>
        <end position="27"/>
    </location>
</feature>
<keyword evidence="6" id="KW-0408">Iron</keyword>
<dbReference type="RefSeq" id="WP_162558614.1">
    <property type="nucleotide sequence ID" value="NZ_CP029347.1"/>
</dbReference>
<feature type="domain" description="TonB-dependent receptor-like beta-barrel" evidence="14">
    <location>
        <begin position="276"/>
        <end position="726"/>
    </location>
</feature>
<dbReference type="PANTHER" id="PTHR32552">
    <property type="entry name" value="FERRICHROME IRON RECEPTOR-RELATED"/>
    <property type="match status" value="1"/>
</dbReference>
<dbReference type="AlphaFoldDB" id="A0A2S2E6E6"/>
<dbReference type="GO" id="GO:0006826">
    <property type="term" value="P:iron ion transport"/>
    <property type="evidence" value="ECO:0007669"/>
    <property type="project" value="UniProtKB-KW"/>
</dbReference>
<sequence length="763" mass="84418">MKRISPSFNPTTLALSLAVALSTGAYAQQADTNQEGQAKAVETIEVTARHKVESLQETPIAISAFSGSDLEAAKIDQLSGIAERVPGFQMNVYNAAEPELFMRGIGSDIESAGAGAAVGVYVDGVYISRGVAAATDLFDLASIEVLRGPQGTLYGKNVVGGAINFITKKPSLGPAEGRLQATVGNYGLIEAKGYVNGSVADDVGGKLAFSMVDRDGFGKNVYTGNDADTLQRYSARGQLLFTPSDDLEVLLSADISKSDSVPTVRHISYSAGRNQPFISPDPRHANNQFDGYEDADVAGLSAKVDYDLGNVVLTSITAYRANEFSFFENAAAGFVDTSVFFDPWGDPANNTVEDDDAVAALQVDDMWYQNKNEESSQFSQELRLAGQGEQYDWQVGAYYMRQDIERDETVDYWFHTPWGTTTGQLYNETESVNDSYAVFGQFSYNFNEQWRMTAGLRWSEDRKDFRSFATGRRFDNWDNMHADLAGNRVDSYDVTVDNSWDAWTPSLVVDYKAADDLFFYYSIAKGYKAGGFNGEGPESAQEAILPFAPEFALNNELGVKSQFWDDRVRLNAALFFTQYTDLQTPVWVETGANTPDDLEVRNGSGEANGFEVEFTALLTDNLTLSGSYGFIDAEFTESFQVDGNDLNGNRMRRTPENTFNIVAQYDWETDVGYWSARADYQYQDEYFFDNDNNPLTKVDSEKTFNASINFTTSDDVWSVQLWAKNLTDEENIASTTVYAAWDDTVFSSLKAPRTYGVTASYRF</sequence>
<keyword evidence="3 11" id="KW-1134">Transmembrane beta strand</keyword>
<evidence type="ECO:0000256" key="11">
    <source>
        <dbReference type="PROSITE-ProRule" id="PRU01360"/>
    </source>
</evidence>
<keyword evidence="16" id="KW-0675">Receptor</keyword>
<evidence type="ECO:0000313" key="16">
    <source>
        <dbReference type="EMBL" id="AWL13179.1"/>
    </source>
</evidence>
<gene>
    <name evidence="16" type="ORF">HMF8227_02728</name>
</gene>
<keyword evidence="2 11" id="KW-0813">Transport</keyword>
<dbReference type="SUPFAM" id="SSF56935">
    <property type="entry name" value="Porins"/>
    <property type="match status" value="1"/>
</dbReference>
<dbReference type="Gene3D" id="2.40.170.20">
    <property type="entry name" value="TonB-dependent receptor, beta-barrel domain"/>
    <property type="match status" value="1"/>
</dbReference>
<evidence type="ECO:0000256" key="5">
    <source>
        <dbReference type="ARBA" id="ARBA00022692"/>
    </source>
</evidence>
<feature type="chain" id="PRO_5015533664" evidence="13">
    <location>
        <begin position="28"/>
        <end position="763"/>
    </location>
</feature>
<dbReference type="InterPro" id="IPR039426">
    <property type="entry name" value="TonB-dep_rcpt-like"/>
</dbReference>
<evidence type="ECO:0000256" key="1">
    <source>
        <dbReference type="ARBA" id="ARBA00004571"/>
    </source>
</evidence>
<evidence type="ECO:0000259" key="14">
    <source>
        <dbReference type="Pfam" id="PF00593"/>
    </source>
</evidence>
<evidence type="ECO:0000256" key="8">
    <source>
        <dbReference type="ARBA" id="ARBA00023077"/>
    </source>
</evidence>
<evidence type="ECO:0000256" key="3">
    <source>
        <dbReference type="ARBA" id="ARBA00022452"/>
    </source>
</evidence>
<proteinExistence type="inferred from homology"/>
<reference evidence="16 17" key="1">
    <citation type="submission" date="2018-05" db="EMBL/GenBank/DDBJ databases">
        <title>Salinimonas sp. HMF8227 Genome sequencing and assembly.</title>
        <authorList>
            <person name="Kang H."/>
            <person name="Kang J."/>
            <person name="Cha I."/>
            <person name="Kim H."/>
            <person name="Joh K."/>
        </authorList>
    </citation>
    <scope>NUCLEOTIDE SEQUENCE [LARGE SCALE GENOMIC DNA]</scope>
    <source>
        <strain evidence="16 17">HMF8227</strain>
    </source>
</reference>
<evidence type="ECO:0000256" key="7">
    <source>
        <dbReference type="ARBA" id="ARBA00023065"/>
    </source>
</evidence>
<name>A0A2S2E6E6_9ALTE</name>
<comment type="subcellular location">
    <subcellularLocation>
        <location evidence="1 11">Cell outer membrane</location>
        <topology evidence="1 11">Multi-pass membrane protein</topology>
    </subcellularLocation>
</comment>
<keyword evidence="13" id="KW-0732">Signal</keyword>
<keyword evidence="8 12" id="KW-0798">TonB box</keyword>
<dbReference type="PROSITE" id="PS52016">
    <property type="entry name" value="TONB_DEPENDENT_REC_3"/>
    <property type="match status" value="1"/>
</dbReference>
<dbReference type="Pfam" id="PF07715">
    <property type="entry name" value="Plug"/>
    <property type="match status" value="1"/>
</dbReference>
<comment type="similarity">
    <text evidence="11 12">Belongs to the TonB-dependent receptor family.</text>
</comment>
<keyword evidence="5 11" id="KW-0812">Transmembrane</keyword>
<evidence type="ECO:0000313" key="17">
    <source>
        <dbReference type="Proteomes" id="UP000245728"/>
    </source>
</evidence>
<dbReference type="Pfam" id="PF00593">
    <property type="entry name" value="TonB_dep_Rec_b-barrel"/>
    <property type="match status" value="1"/>
</dbReference>
<keyword evidence="7" id="KW-0406">Ion transport</keyword>
<dbReference type="PANTHER" id="PTHR32552:SF81">
    <property type="entry name" value="TONB-DEPENDENT OUTER MEMBRANE RECEPTOR"/>
    <property type="match status" value="1"/>
</dbReference>
<evidence type="ECO:0000259" key="15">
    <source>
        <dbReference type="Pfam" id="PF07715"/>
    </source>
</evidence>
<dbReference type="Proteomes" id="UP000245728">
    <property type="component" value="Chromosome"/>
</dbReference>
<dbReference type="InterPro" id="IPR000531">
    <property type="entry name" value="Beta-barrel_TonB"/>
</dbReference>
<keyword evidence="4" id="KW-0410">Iron transport</keyword>
<keyword evidence="17" id="KW-1185">Reference proteome</keyword>
<feature type="domain" description="TonB-dependent receptor plug" evidence="15">
    <location>
        <begin position="55"/>
        <end position="162"/>
    </location>
</feature>
<dbReference type="KEGG" id="salh:HMF8227_02728"/>
<keyword evidence="9 11" id="KW-0472">Membrane</keyword>
<evidence type="ECO:0000256" key="10">
    <source>
        <dbReference type="ARBA" id="ARBA00023237"/>
    </source>
</evidence>
<protein>
    <submittedName>
        <fullName evidence="16">Pesticin receptor</fullName>
    </submittedName>
</protein>
<dbReference type="EMBL" id="CP029347">
    <property type="protein sequence ID" value="AWL13179.1"/>
    <property type="molecule type" value="Genomic_DNA"/>
</dbReference>
<evidence type="ECO:0000256" key="12">
    <source>
        <dbReference type="RuleBase" id="RU003357"/>
    </source>
</evidence>